<evidence type="ECO:0000313" key="4">
    <source>
        <dbReference type="Proteomes" id="UP000664357"/>
    </source>
</evidence>
<dbReference type="InterPro" id="IPR012341">
    <property type="entry name" value="6hp_glycosidase-like_sf"/>
</dbReference>
<comment type="caution">
    <text evidence="3">The sequence shown here is derived from an EMBL/GenBank/DDBJ whole genome shotgun (WGS) entry which is preliminary data.</text>
</comment>
<accession>A0ABV0EN99</accession>
<name>A0ABV0EN99_9ENTE</name>
<evidence type="ECO:0000313" key="3">
    <source>
        <dbReference type="EMBL" id="MEO1770089.1"/>
    </source>
</evidence>
<protein>
    <recommendedName>
        <fullName evidence="5">Alpha-L-rhamnosidase</fullName>
    </recommendedName>
</protein>
<evidence type="ECO:0000259" key="2">
    <source>
        <dbReference type="Pfam" id="PF21104"/>
    </source>
</evidence>
<dbReference type="Proteomes" id="UP000664357">
    <property type="component" value="Unassembled WGS sequence"/>
</dbReference>
<dbReference type="Pfam" id="PF21104">
    <property type="entry name" value="Glyco_hydro_78_N"/>
    <property type="match status" value="1"/>
</dbReference>
<gene>
    <name evidence="3" type="ORF">JZO67_002040</name>
</gene>
<keyword evidence="4" id="KW-1185">Reference proteome</keyword>
<evidence type="ECO:0000259" key="1">
    <source>
        <dbReference type="Pfam" id="PF17389"/>
    </source>
</evidence>
<feature type="domain" description="Glycosyl hydrolase family 78 alpha-rhamnosidase N-terminal" evidence="2">
    <location>
        <begin position="48"/>
        <end position="188"/>
    </location>
</feature>
<dbReference type="InterPro" id="IPR035396">
    <property type="entry name" value="Bac_rhamnosid6H"/>
</dbReference>
<dbReference type="PANTHER" id="PTHR34987:SF4">
    <property type="entry name" value="ALPHA-L-RHAMNOSIDASE C-TERMINAL DOMAIN-CONTAINING PROTEIN"/>
    <property type="match status" value="1"/>
</dbReference>
<evidence type="ECO:0008006" key="5">
    <source>
        <dbReference type="Google" id="ProtNLM"/>
    </source>
</evidence>
<sequence length="538" mass="61098">MDCFSINGGKNMAFTFQINNDVVWNHDEKLLAKAERNTPKLIQTTIQPAAIAEIIADEKSVNGFKSVVSEKNIAQLPDYTLGRDEKIALDLGDHYVGKFTIDIDSVGSPMDAPLYLRLKFAEVPAEIVAEAADYDGWLSRSWIQEEFVHLDVLPTTLEMPRRYSCRYIELSVIDTSPKWKASFSNPIFMAESSVSMEQLPKPVIEDKELEAIYTISVKTLQDCMQTVFEDGPKRDRRLWIGDLRLQALANYATFDDLALTKRCMYLFGGMTTEEGKIPANVFTEPNLTPDDTFLFDYSLFFATILFDYVQHTQDETVLQDLYPAAKKGMDLALRQVDEAGRLVLTEDWPVFIDWSNDFDKATAGQAVIIYAMKRFIQLAEKMQDSQVKHYQALCQQLEEFARTTLYDAEKKQFVIEGSGEVNVASQVWMVLAEVMDAKTNQEIMETTIKEQFPITGFGTPYMYHHVVEALFVAGLPEAAVQLMKDYWGKMISMGADTFWEAFKPEDLDFSPYGSPIISSYCHAWSCTPAYLIKKYLAG</sequence>
<dbReference type="InterPro" id="IPR049164">
    <property type="entry name" value="Glyco_hydro_78_N"/>
</dbReference>
<dbReference type="PANTHER" id="PTHR34987">
    <property type="entry name" value="C, PUTATIVE (AFU_ORTHOLOGUE AFUA_3G02880)-RELATED"/>
    <property type="match status" value="1"/>
</dbReference>
<organism evidence="3 4">
    <name type="scientific">Candidatus Enterococcus ferrettii</name>
    <dbReference type="NCBI Taxonomy" id="2815324"/>
    <lineage>
        <taxon>Bacteria</taxon>
        <taxon>Bacillati</taxon>
        <taxon>Bacillota</taxon>
        <taxon>Bacilli</taxon>
        <taxon>Lactobacillales</taxon>
        <taxon>Enterococcaceae</taxon>
        <taxon>Enterococcus</taxon>
    </lineage>
</organism>
<feature type="domain" description="Alpha-L-rhamnosidase six-hairpin glycosidase" evidence="1">
    <location>
        <begin position="206"/>
        <end position="534"/>
    </location>
</feature>
<dbReference type="EMBL" id="JAFREL020000001">
    <property type="protein sequence ID" value="MEO1770089.1"/>
    <property type="molecule type" value="Genomic_DNA"/>
</dbReference>
<reference evidence="3 4" key="1">
    <citation type="submission" date="2024-02" db="EMBL/GenBank/DDBJ databases">
        <title>The Genome Sequence of Enterococcus sp. DIV0159.</title>
        <authorList>
            <person name="Earl A."/>
            <person name="Manson A."/>
            <person name="Gilmore M."/>
            <person name="Sanders J."/>
            <person name="Shea T."/>
            <person name="Howe W."/>
            <person name="Livny J."/>
            <person name="Cuomo C."/>
            <person name="Neafsey D."/>
            <person name="Birren B."/>
        </authorList>
    </citation>
    <scope>NUCLEOTIDE SEQUENCE [LARGE SCALE GENOMIC DNA]</scope>
    <source>
        <strain evidence="3 4">665A</strain>
    </source>
</reference>
<dbReference type="SUPFAM" id="SSF48208">
    <property type="entry name" value="Six-hairpin glycosidases"/>
    <property type="match status" value="1"/>
</dbReference>
<dbReference type="Pfam" id="PF17389">
    <property type="entry name" value="Bac_rhamnosid6H"/>
    <property type="match status" value="1"/>
</dbReference>
<dbReference type="InterPro" id="IPR008928">
    <property type="entry name" value="6-hairpin_glycosidase_sf"/>
</dbReference>
<proteinExistence type="predicted"/>
<dbReference type="Gene3D" id="1.50.10.10">
    <property type="match status" value="1"/>
</dbReference>